<dbReference type="GO" id="GO:0043122">
    <property type="term" value="P:regulation of canonical NF-kappaB signal transduction"/>
    <property type="evidence" value="ECO:0007669"/>
    <property type="project" value="TreeGrafter"/>
</dbReference>
<dbReference type="HOGENOM" id="CLU_421069_0_0_1"/>
<evidence type="ECO:0000256" key="1">
    <source>
        <dbReference type="SAM" id="Coils"/>
    </source>
</evidence>
<name>N6UJ79_DENPD</name>
<organism evidence="3">
    <name type="scientific">Dendroctonus ponderosae</name>
    <name type="common">Mountain pine beetle</name>
    <dbReference type="NCBI Taxonomy" id="77166"/>
    <lineage>
        <taxon>Eukaryota</taxon>
        <taxon>Metazoa</taxon>
        <taxon>Ecdysozoa</taxon>
        <taxon>Arthropoda</taxon>
        <taxon>Hexapoda</taxon>
        <taxon>Insecta</taxon>
        <taxon>Pterygota</taxon>
        <taxon>Neoptera</taxon>
        <taxon>Endopterygota</taxon>
        <taxon>Coleoptera</taxon>
        <taxon>Polyphaga</taxon>
        <taxon>Cucujiformia</taxon>
        <taxon>Curculionidae</taxon>
        <taxon>Scolytinae</taxon>
        <taxon>Dendroctonus</taxon>
    </lineage>
</organism>
<dbReference type="PANTHER" id="PTHR31553:SF1">
    <property type="entry name" value="NF-KAPPA-B ESSENTIAL MODULATOR"/>
    <property type="match status" value="1"/>
</dbReference>
<dbReference type="GO" id="GO:0005737">
    <property type="term" value="C:cytoplasm"/>
    <property type="evidence" value="ECO:0007669"/>
    <property type="project" value="TreeGrafter"/>
</dbReference>
<dbReference type="GO" id="GO:0070530">
    <property type="term" value="F:K63-linked polyubiquitin modification-dependent protein binding"/>
    <property type="evidence" value="ECO:0007669"/>
    <property type="project" value="TreeGrafter"/>
</dbReference>
<feature type="coiled-coil region" evidence="1">
    <location>
        <begin position="503"/>
        <end position="537"/>
    </location>
</feature>
<feature type="region of interest" description="Disordered" evidence="2">
    <location>
        <begin position="598"/>
        <end position="617"/>
    </location>
</feature>
<dbReference type="PANTHER" id="PTHR31553">
    <property type="entry name" value="NF-KAPPA-B ESSENTIAL MODULATOR"/>
    <property type="match status" value="1"/>
</dbReference>
<dbReference type="AlphaFoldDB" id="N6UJ79"/>
<protein>
    <submittedName>
        <fullName evidence="3">Uncharacterized protein</fullName>
    </submittedName>
</protein>
<reference evidence="3" key="1">
    <citation type="journal article" date="2013" name="Genome Biol.">
        <title>Draft genome of the mountain pine beetle, Dendroctonus ponderosae Hopkins, a major forest pest.</title>
        <authorList>
            <person name="Keeling C.I."/>
            <person name="Yuen M.M."/>
            <person name="Liao N.Y."/>
            <person name="Docking T.R."/>
            <person name="Chan S.K."/>
            <person name="Taylor G.A."/>
            <person name="Palmquist D.L."/>
            <person name="Jackman S.D."/>
            <person name="Nguyen A."/>
            <person name="Li M."/>
            <person name="Henderson H."/>
            <person name="Janes J.K."/>
            <person name="Zhao Y."/>
            <person name="Pandoh P."/>
            <person name="Moore R."/>
            <person name="Sperling F.A."/>
            <person name="Huber D.P."/>
            <person name="Birol I."/>
            <person name="Jones S.J."/>
            <person name="Bohlmann J."/>
        </authorList>
    </citation>
    <scope>NUCLEOTIDE SEQUENCE</scope>
</reference>
<feature type="coiled-coil region" evidence="1">
    <location>
        <begin position="324"/>
        <end position="447"/>
    </location>
</feature>
<feature type="compositionally biased region" description="Basic and acidic residues" evidence="2">
    <location>
        <begin position="1"/>
        <end position="12"/>
    </location>
</feature>
<dbReference type="EMBL" id="KB740848">
    <property type="protein sequence ID" value="ENN78687.1"/>
    <property type="molecule type" value="Genomic_DNA"/>
</dbReference>
<sequence>MASKDASVDRQISEQPVSVQDDLEPVPNSPENESFVVIKSAQDLASIDDNDIPDFSMTLEHKDIIREELAHFETFSNQPQPSVNSYVFAINPVNESTADLNRSQAQSIESSKPFAKGINNELPSLSSTSSFPALPQMANNEDTAISIADFSRSDFCSEGIQEKVYQLIEENTHLRATVIQNNKSMRAQYDLVVAWRKDVERLKDEVSALKEENELLRQPLNASKSKIENDVTESELFIAKENIQKLEKAFEQLNIQNKQEAAESSQKIKQLEEALANSTQKQNELQMYAGKVKILEEDVQKITIKASQDLSCEAEKLKGVEMKLAGCEAELESVFKKNSNLEKQMSDNEQIKKTLERKLFESEQTNARSQRELMLMKNQVMQWENTRAADTCEKLQRDFDEVLAEKATLIAELDTKKSQSLDDQALIETLRQEIAQTQQIVKVHEAQVAYAKEKEEEAKVDAWMSKQKIDALEQKLQLSQKASVCSDELTLLRQQLMQSQMALTDCNQKLAMAESNMLSLKTEKEELLQRIESRQARDDDIEFALKAQLKMYETDFTAEREAKEDVKRENRRISDDLQQLHRRNQQLQEEIEHLREQITQRGGQVAERRTSQTSNNSPVMVRYPCPICNIEFRSLKMIQDHLDSGICHAPW</sequence>
<accession>N6UJ79</accession>
<dbReference type="OrthoDB" id="6343844at2759"/>
<feature type="coiled-coil region" evidence="1">
    <location>
        <begin position="192"/>
        <end position="288"/>
    </location>
</feature>
<feature type="non-terminal residue" evidence="3">
    <location>
        <position position="1"/>
    </location>
</feature>
<keyword evidence="1" id="KW-0175">Coiled coil</keyword>
<dbReference type="InterPro" id="IPR051301">
    <property type="entry name" value="Optineurin/NFkB_EssMod"/>
</dbReference>
<gene>
    <name evidence="3" type="ORF">YQE_04859</name>
</gene>
<proteinExistence type="predicted"/>
<evidence type="ECO:0000256" key="2">
    <source>
        <dbReference type="SAM" id="MobiDB-lite"/>
    </source>
</evidence>
<feature type="region of interest" description="Disordered" evidence="2">
    <location>
        <begin position="1"/>
        <end position="32"/>
    </location>
</feature>
<dbReference type="Gene3D" id="1.20.5.990">
    <property type="entry name" value="Nemo cc2-lz domain - 1d5 darpin complex"/>
    <property type="match status" value="1"/>
</dbReference>
<dbReference type="OMA" id="KCGMILP"/>
<dbReference type="Pfam" id="PF16516">
    <property type="entry name" value="CC2-LZ"/>
    <property type="match status" value="1"/>
</dbReference>
<dbReference type="GO" id="GO:0005634">
    <property type="term" value="C:nucleus"/>
    <property type="evidence" value="ECO:0007669"/>
    <property type="project" value="TreeGrafter"/>
</dbReference>
<dbReference type="InterPro" id="IPR032419">
    <property type="entry name" value="CC2-LZ_dom"/>
</dbReference>
<dbReference type="Gene3D" id="1.20.5.390">
    <property type="entry name" value="L1 transposable element, trimerization domain"/>
    <property type="match status" value="1"/>
</dbReference>
<evidence type="ECO:0000313" key="3">
    <source>
        <dbReference type="EMBL" id="ENN78687.1"/>
    </source>
</evidence>